<dbReference type="PANTHER" id="PTHR34203:SF15">
    <property type="entry name" value="SLL1173 PROTEIN"/>
    <property type="match status" value="1"/>
</dbReference>
<reference evidence="3" key="2">
    <citation type="submission" date="2011-02" db="EMBL/GenBank/DDBJ databases">
        <title>The complete genome of Syntrophobotulus glycolicus DSM 8271.</title>
        <authorList>
            <person name="Lucas S."/>
            <person name="Copeland A."/>
            <person name="Lapidus A."/>
            <person name="Bruce D."/>
            <person name="Goodwin L."/>
            <person name="Pitluck S."/>
            <person name="Kyrpides N."/>
            <person name="Mavromatis K."/>
            <person name="Pagani I."/>
            <person name="Ivanova N."/>
            <person name="Mikhailova N."/>
            <person name="Chertkov O."/>
            <person name="Held B."/>
            <person name="Detter J.C."/>
            <person name="Tapia R."/>
            <person name="Han C."/>
            <person name="Land M."/>
            <person name="Hauser L."/>
            <person name="Markowitz V."/>
            <person name="Cheng J.-F."/>
            <person name="Hugenholtz P."/>
            <person name="Woyke T."/>
            <person name="Wu D."/>
            <person name="Spring S."/>
            <person name="Schroeder M."/>
            <person name="Brambilla E."/>
            <person name="Klenk H.-P."/>
            <person name="Eisen J.A."/>
        </authorList>
    </citation>
    <scope>NUCLEOTIDE SEQUENCE [LARGE SCALE GENOMIC DNA]</scope>
    <source>
        <strain evidence="3">DSM 8271 / FlGlyR</strain>
    </source>
</reference>
<dbReference type="KEGG" id="sgy:Sgly_0568"/>
<dbReference type="PANTHER" id="PTHR34203">
    <property type="entry name" value="METHYLTRANSFERASE, FKBM FAMILY PROTEIN"/>
    <property type="match status" value="1"/>
</dbReference>
<dbReference type="InterPro" id="IPR006342">
    <property type="entry name" value="FkbM_mtfrase"/>
</dbReference>
<dbReference type="STRING" id="645991.Sgly_0568"/>
<feature type="domain" description="Methyltransferase FkbM" evidence="1">
    <location>
        <begin position="208"/>
        <end position="335"/>
    </location>
</feature>
<dbReference type="Proteomes" id="UP000007488">
    <property type="component" value="Chromosome"/>
</dbReference>
<dbReference type="EMBL" id="CP002547">
    <property type="protein sequence ID" value="ADY54932.1"/>
    <property type="molecule type" value="Genomic_DNA"/>
</dbReference>
<dbReference type="OrthoDB" id="5329963at2"/>
<dbReference type="Gene3D" id="3.40.50.150">
    <property type="entry name" value="Vaccinia Virus protein VP39"/>
    <property type="match status" value="1"/>
</dbReference>
<accession>F0SZC7</accession>
<evidence type="ECO:0000313" key="3">
    <source>
        <dbReference type="Proteomes" id="UP000007488"/>
    </source>
</evidence>
<keyword evidence="3" id="KW-1185">Reference proteome</keyword>
<dbReference type="SUPFAM" id="SSF53335">
    <property type="entry name" value="S-adenosyl-L-methionine-dependent methyltransferases"/>
    <property type="match status" value="1"/>
</dbReference>
<proteinExistence type="predicted"/>
<reference evidence="2 3" key="1">
    <citation type="journal article" date="2011" name="Stand. Genomic Sci.">
        <title>Complete genome sequence of Syntrophobotulus glycolicus type strain (FlGlyR).</title>
        <authorList>
            <person name="Han C."/>
            <person name="Mwirichia R."/>
            <person name="Chertkov O."/>
            <person name="Held B."/>
            <person name="Lapidus A."/>
            <person name="Nolan M."/>
            <person name="Lucas S."/>
            <person name="Hammon N."/>
            <person name="Deshpande S."/>
            <person name="Cheng J.F."/>
            <person name="Tapia R."/>
            <person name="Goodwin L."/>
            <person name="Pitluck S."/>
            <person name="Huntemann M."/>
            <person name="Liolios K."/>
            <person name="Ivanova N."/>
            <person name="Pagani I."/>
            <person name="Mavromatis K."/>
            <person name="Ovchinikova G."/>
            <person name="Pati A."/>
            <person name="Chen A."/>
            <person name="Palaniappan K."/>
            <person name="Land M."/>
            <person name="Hauser L."/>
            <person name="Brambilla E.M."/>
            <person name="Rohde M."/>
            <person name="Spring S."/>
            <person name="Sikorski J."/>
            <person name="Goker M."/>
            <person name="Woyke T."/>
            <person name="Bristow J."/>
            <person name="Eisen J.A."/>
            <person name="Markowitz V."/>
            <person name="Hugenholtz P."/>
            <person name="Kyrpides N.C."/>
            <person name="Klenk H.P."/>
            <person name="Detter J.C."/>
        </authorList>
    </citation>
    <scope>NUCLEOTIDE SEQUENCE [LARGE SCALE GENOMIC DNA]</scope>
    <source>
        <strain evidence="3">DSM 8271 / FlGlyR</strain>
    </source>
</reference>
<keyword evidence="2" id="KW-0808">Transferase</keyword>
<dbReference type="AlphaFoldDB" id="F0SZC7"/>
<evidence type="ECO:0000313" key="2">
    <source>
        <dbReference type="EMBL" id="ADY54932.1"/>
    </source>
</evidence>
<sequence length="378" mass="42720">MNLIEARHHVAESIKIQVPPDYHLKEDIAQGKKILIYSAGITGKLVFNILKFLGTPVAAFLDRSATPGQLLYGLPVYKADDMNMPQEYKNFKVIIALDRFKYSIGDITAYLNELGFTDVIYSHSVMCMSNYYHFNNTYNTPGVNLRQEEKEILQALELMGDDQSRDVFCSFLRAYATSEFDNTVISAGYVDYVKTGITLNKGFSCFVDCGAYTGDTYEEVKKYYKVNTYIGFEPNAEIFKKLTETVESSDDNQTTAFLYPCAVGDKAYYASFNDELNGGSTLSEKGKQTVQVVKLDDVLKNANPTLIKMDVEGAEIDALNGCKGIIKENKPDLAICVYHRLTDLWRIPLLIHEFEPEYKLYMRCHSIATLETVLYGTH</sequence>
<organism evidence="2 3">
    <name type="scientific">Syntrophobotulus glycolicus (strain DSM 8271 / FlGlyR)</name>
    <dbReference type="NCBI Taxonomy" id="645991"/>
    <lineage>
        <taxon>Bacteria</taxon>
        <taxon>Bacillati</taxon>
        <taxon>Bacillota</taxon>
        <taxon>Clostridia</taxon>
        <taxon>Eubacteriales</taxon>
        <taxon>Desulfitobacteriaceae</taxon>
        <taxon>Syntrophobotulus</taxon>
    </lineage>
</organism>
<protein>
    <submittedName>
        <fullName evidence="2">Methyltransferase FkbM family</fullName>
    </submittedName>
</protein>
<dbReference type="InterPro" id="IPR052514">
    <property type="entry name" value="SAM-dependent_MTase"/>
</dbReference>
<dbReference type="Pfam" id="PF05050">
    <property type="entry name" value="Methyltransf_21"/>
    <property type="match status" value="1"/>
</dbReference>
<dbReference type="GO" id="GO:0032259">
    <property type="term" value="P:methylation"/>
    <property type="evidence" value="ECO:0007669"/>
    <property type="project" value="UniProtKB-KW"/>
</dbReference>
<gene>
    <name evidence="2" type="ordered locus">Sgly_0568</name>
</gene>
<keyword evidence="2" id="KW-0489">Methyltransferase</keyword>
<dbReference type="NCBIfam" id="TIGR01444">
    <property type="entry name" value="fkbM_fam"/>
    <property type="match status" value="1"/>
</dbReference>
<dbReference type="HOGENOM" id="CLU_048284_0_0_9"/>
<evidence type="ECO:0000259" key="1">
    <source>
        <dbReference type="Pfam" id="PF05050"/>
    </source>
</evidence>
<dbReference type="RefSeq" id="WP_013623803.1">
    <property type="nucleotide sequence ID" value="NC_015172.1"/>
</dbReference>
<dbReference type="eggNOG" id="COG1086">
    <property type="taxonomic scope" value="Bacteria"/>
</dbReference>
<dbReference type="GO" id="GO:0008168">
    <property type="term" value="F:methyltransferase activity"/>
    <property type="evidence" value="ECO:0007669"/>
    <property type="project" value="UniProtKB-KW"/>
</dbReference>
<name>F0SZC7_SYNGF</name>
<dbReference type="InterPro" id="IPR029063">
    <property type="entry name" value="SAM-dependent_MTases_sf"/>
</dbReference>